<dbReference type="InterPro" id="IPR011990">
    <property type="entry name" value="TPR-like_helical_dom_sf"/>
</dbReference>
<dbReference type="eggNOG" id="COG0457">
    <property type="taxonomic scope" value="Bacteria"/>
</dbReference>
<evidence type="ECO:0000256" key="2">
    <source>
        <dbReference type="SAM" id="SignalP"/>
    </source>
</evidence>
<organism evidence="3 4">
    <name type="scientific">Frateuria aurantia (strain ATCC 33424 / DSM 6220 / KCTC 2777 / LMG 1558 / NBRC 3245 / NCIMB 13370)</name>
    <name type="common">Acetobacter aurantius</name>
    <dbReference type="NCBI Taxonomy" id="767434"/>
    <lineage>
        <taxon>Bacteria</taxon>
        <taxon>Pseudomonadati</taxon>
        <taxon>Pseudomonadota</taxon>
        <taxon>Gammaproteobacteria</taxon>
        <taxon>Lysobacterales</taxon>
        <taxon>Rhodanobacteraceae</taxon>
        <taxon>Frateuria</taxon>
    </lineage>
</organism>
<keyword evidence="2" id="KW-0732">Signal</keyword>
<sequence length="429" mass="45897">MKRSILYRFLTAAIMCGSVATIPGLALAKHADQAKPQALYPDATRKDPKPDLSSEKDQKNLNDGLNAANEGDTAKATPLLQSIVDHSKSKYAKALAQQGLANLDYKAGDLKGGISLLKESLDGGALPNEAYFQLEYELAQFYIADHQEQLGIDTIQKWRTEGKRETADSYALEGQAYYGLQKYPEAIAAIKKAQSMTTTPNPSWNSVLMASYNETGQSDQAGVLAQQELDAHPEDPQALQNAVAVYANAHQYPKAIAALEKARAGGHLTDEKSYVMLAKMYLISGQESADSKPDAAKALAVLKEGQAKGIIDDNAANNVLAGDAAYLADDSAAALASYEKAIPQANDGEPAIKTAQILLTQNKFAAAKKYIQDGIAKGYAHKGNAYVMLAQSERGLKNRAGAIAAMKQAAGYPETAEKAKAWLKKSGNQ</sequence>
<dbReference type="KEGG" id="fau:Fraau_0005"/>
<protein>
    <submittedName>
        <fullName evidence="3">Uncharacterized protein</fullName>
    </submittedName>
</protein>
<dbReference type="EMBL" id="CP003350">
    <property type="protein sequence ID" value="AFC84516.1"/>
    <property type="molecule type" value="Genomic_DNA"/>
</dbReference>
<proteinExistence type="predicted"/>
<evidence type="ECO:0000313" key="4">
    <source>
        <dbReference type="Proteomes" id="UP000005234"/>
    </source>
</evidence>
<accession>H8KZ25</accession>
<evidence type="ECO:0000256" key="1">
    <source>
        <dbReference type="SAM" id="MobiDB-lite"/>
    </source>
</evidence>
<feature type="region of interest" description="Disordered" evidence="1">
    <location>
        <begin position="38"/>
        <end position="71"/>
    </location>
</feature>
<dbReference type="SUPFAM" id="SSF48452">
    <property type="entry name" value="TPR-like"/>
    <property type="match status" value="1"/>
</dbReference>
<name>H8KZ25_FRAAD</name>
<feature type="signal peptide" evidence="2">
    <location>
        <begin position="1"/>
        <end position="28"/>
    </location>
</feature>
<dbReference type="Gene3D" id="1.25.40.10">
    <property type="entry name" value="Tetratricopeptide repeat domain"/>
    <property type="match status" value="2"/>
</dbReference>
<evidence type="ECO:0000313" key="3">
    <source>
        <dbReference type="EMBL" id="AFC84516.1"/>
    </source>
</evidence>
<reference evidence="3" key="1">
    <citation type="submission" date="2012-02" db="EMBL/GenBank/DDBJ databases">
        <title>The complete genome of Frateuria aurantia DSM 6220.</title>
        <authorList>
            <consortium name="US DOE Joint Genome Institute (JGI-PGF)"/>
            <person name="Lucas S."/>
            <person name="Copeland A."/>
            <person name="Lapidus A."/>
            <person name="Glavina del Rio T."/>
            <person name="Dalin E."/>
            <person name="Tice H."/>
            <person name="Bruce D."/>
            <person name="Goodwin L."/>
            <person name="Pitluck S."/>
            <person name="Peters L."/>
            <person name="Ovchinnikova G."/>
            <person name="Teshima H."/>
            <person name="Kyrpides N."/>
            <person name="Mavromatis K."/>
            <person name="Ivanova N."/>
            <person name="Brettin T."/>
            <person name="Detter J.C."/>
            <person name="Han C."/>
            <person name="Larimer F."/>
            <person name="Land M."/>
            <person name="Hauser L."/>
            <person name="Markowitz V."/>
            <person name="Cheng J.-F."/>
            <person name="Hugenholtz P."/>
            <person name="Woyke T."/>
            <person name="Wu D."/>
            <person name="Brambilla E."/>
            <person name="Klenk H.-P."/>
            <person name="Eisen J.A."/>
        </authorList>
    </citation>
    <scope>NUCLEOTIDE SEQUENCE</scope>
    <source>
        <strain evidence="3">DSM 6220</strain>
    </source>
</reference>
<feature type="chain" id="PRO_5003613534" evidence="2">
    <location>
        <begin position="29"/>
        <end position="429"/>
    </location>
</feature>
<dbReference type="STRING" id="767434.Fraau_0005"/>
<gene>
    <name evidence="3" type="ordered locus">Fraau_0005</name>
</gene>
<dbReference type="HOGENOM" id="CLU_694342_0_0_6"/>
<feature type="compositionally biased region" description="Basic and acidic residues" evidence="1">
    <location>
        <begin position="43"/>
        <end position="60"/>
    </location>
</feature>
<keyword evidence="4" id="KW-1185">Reference proteome</keyword>
<dbReference type="Proteomes" id="UP000005234">
    <property type="component" value="Chromosome"/>
</dbReference>
<dbReference type="AlphaFoldDB" id="H8KZ25"/>
<dbReference type="RefSeq" id="WP_014401522.1">
    <property type="nucleotide sequence ID" value="NC_017033.1"/>
</dbReference>